<reference evidence="1 2" key="1">
    <citation type="journal article" date="2018" name="Microb. Genom.">
        <title>Expanding an expanded genome: long-read sequencing of Trypanosoma cruzi.</title>
        <authorList>
            <person name="Berna L."/>
            <person name="Rodriguez M."/>
            <person name="Chiribao M.L."/>
            <person name="Parodi-Talice A."/>
            <person name="Pita S."/>
            <person name="Rijo G."/>
            <person name="Alvarez-Valin F."/>
            <person name="Robello C."/>
        </authorList>
    </citation>
    <scope>NUCLEOTIDE SEQUENCE [LARGE SCALE GENOMIC DNA]</scope>
    <source>
        <strain evidence="1 2">Dm28c</strain>
    </source>
</reference>
<organism evidence="1 2">
    <name type="scientific">Trypanosoma cruzi</name>
    <dbReference type="NCBI Taxonomy" id="5693"/>
    <lineage>
        <taxon>Eukaryota</taxon>
        <taxon>Discoba</taxon>
        <taxon>Euglenozoa</taxon>
        <taxon>Kinetoplastea</taxon>
        <taxon>Metakinetoplastina</taxon>
        <taxon>Trypanosomatida</taxon>
        <taxon>Trypanosomatidae</taxon>
        <taxon>Trypanosoma</taxon>
        <taxon>Schizotrypanum</taxon>
    </lineage>
</organism>
<dbReference type="VEuPathDB" id="TriTrypDB:TCSYLVIO_005769"/>
<dbReference type="VEuPathDB" id="TriTrypDB:TcCLB.508461.370"/>
<evidence type="ECO:0000313" key="2">
    <source>
        <dbReference type="Proteomes" id="UP000246121"/>
    </source>
</evidence>
<dbReference type="AlphaFoldDB" id="A0A2V2W1X3"/>
<dbReference type="VEuPathDB" id="TriTrypDB:TcCL_NonESM11259"/>
<dbReference type="Proteomes" id="UP000246121">
    <property type="component" value="Unassembled WGS sequence"/>
</dbReference>
<dbReference type="VEuPathDB" id="TriTrypDB:BCY84_14164"/>
<accession>A0A2V2W1X3</accession>
<name>A0A2V2W1X3_TRYCR</name>
<dbReference type="EMBL" id="PRFA01000002">
    <property type="protein sequence ID" value="PWV02521.1"/>
    <property type="molecule type" value="Genomic_DNA"/>
</dbReference>
<proteinExistence type="predicted"/>
<gene>
    <name evidence="1" type="ORF">C4B63_2g687</name>
</gene>
<dbReference type="VEuPathDB" id="TriTrypDB:Tc_MARK_4393"/>
<evidence type="ECO:0000313" key="1">
    <source>
        <dbReference type="EMBL" id="PWV02521.1"/>
    </source>
</evidence>
<sequence>MASRATVFQTDVLEWLLSNKASLSRLRKERYALEKGVMDYLYEFRDMFRDVKEGESKEGEKKLEGVQESVGSRSLSQFYESEELAKRMKWKRVTWDEDADYNSFSRRLLDNDNLLKNVPAFSFLSIHVTNDPSSIKFVRFPVCKKSIELGTLTNWVLQERDPISVEKYLPSRKNKLRSAFTVDWIAGEVKVIDTASVQEVLTFLHTVAPRLQAVQVRMEEQQTALVENVQDAKIRVGAEVKFNEHDTTFWDDPKRKDNLDYVTPDDVEKFLQGLLKSAFLYRWFLKGQGLRVLPPGKPYFIDMEKKEIQIPANFAEFNWRAAHKRFEKIERIFSTMRAFWWLWFSLAMVIIGDVELF</sequence>
<dbReference type="VEuPathDB" id="TriTrypDB:C3747_1g645"/>
<protein>
    <submittedName>
        <fullName evidence="1">Uncharacterized protein</fullName>
    </submittedName>
</protein>
<comment type="caution">
    <text evidence="1">The sequence shown here is derived from an EMBL/GenBank/DDBJ whole genome shotgun (WGS) entry which is preliminary data.</text>
</comment>
<dbReference type="VEuPathDB" id="TriTrypDB:TcG_00644"/>
<dbReference type="VEuPathDB" id="TriTrypDB:TcBrA4_0061400"/>
<dbReference type="VEuPathDB" id="TriTrypDB:TcYC6_0070110"/>
<dbReference type="VEuPathDB" id="TriTrypDB:C4B63_2g687"/>
<dbReference type="OrthoDB" id="269485at2759"/>
<dbReference type="VEuPathDB" id="TriTrypDB:ECC02_001319"/>
<dbReference type="VEuPathDB" id="TriTrypDB:TCDM_00103"/>